<comment type="caution">
    <text evidence="5">The sequence shown here is derived from an EMBL/GenBank/DDBJ whole genome shotgun (WGS) entry which is preliminary data.</text>
</comment>
<evidence type="ECO:0000313" key="5">
    <source>
        <dbReference type="EMBL" id="MDC3986395.1"/>
    </source>
</evidence>
<reference evidence="5 6" key="1">
    <citation type="submission" date="2021-04" db="EMBL/GenBank/DDBJ databases">
        <title>Genome analysis of Polyangium sp.</title>
        <authorList>
            <person name="Li Y."/>
            <person name="Wang J."/>
        </authorList>
    </citation>
    <scope>NUCLEOTIDE SEQUENCE [LARGE SCALE GENOMIC DNA]</scope>
    <source>
        <strain evidence="5 6">SDU14</strain>
    </source>
</reference>
<evidence type="ECO:0000256" key="1">
    <source>
        <dbReference type="ARBA" id="ARBA00022741"/>
    </source>
</evidence>
<evidence type="ECO:0000259" key="4">
    <source>
        <dbReference type="PROSITE" id="PS50011"/>
    </source>
</evidence>
<dbReference type="Pfam" id="PF13191">
    <property type="entry name" value="AAA_16"/>
    <property type="match status" value="1"/>
</dbReference>
<dbReference type="SUPFAM" id="SSF52540">
    <property type="entry name" value="P-loop containing nucleoside triphosphate hydrolases"/>
    <property type="match status" value="1"/>
</dbReference>
<gene>
    <name evidence="5" type="ORF">KEG57_38320</name>
</gene>
<dbReference type="InterPro" id="IPR027417">
    <property type="entry name" value="P-loop_NTPase"/>
</dbReference>
<dbReference type="Proteomes" id="UP001151081">
    <property type="component" value="Unassembled WGS sequence"/>
</dbReference>
<protein>
    <submittedName>
        <fullName evidence="5">Protein kinase</fullName>
    </submittedName>
</protein>
<feature type="domain" description="Protein kinase" evidence="4">
    <location>
        <begin position="11"/>
        <end position="280"/>
    </location>
</feature>
<dbReference type="Gene3D" id="1.10.510.10">
    <property type="entry name" value="Transferase(Phosphotransferase) domain 1"/>
    <property type="match status" value="1"/>
</dbReference>
<dbReference type="PANTHER" id="PTHR16305:SF28">
    <property type="entry name" value="GUANYLATE CYCLASE DOMAIN-CONTAINING PROTEIN"/>
    <property type="match status" value="1"/>
</dbReference>
<dbReference type="GO" id="GO:0005524">
    <property type="term" value="F:ATP binding"/>
    <property type="evidence" value="ECO:0007669"/>
    <property type="project" value="UniProtKB-UniRule"/>
</dbReference>
<dbReference type="CDD" id="cd14014">
    <property type="entry name" value="STKc_PknB_like"/>
    <property type="match status" value="1"/>
</dbReference>
<dbReference type="GO" id="GO:0004016">
    <property type="term" value="F:adenylate cyclase activity"/>
    <property type="evidence" value="ECO:0007669"/>
    <property type="project" value="TreeGrafter"/>
</dbReference>
<keyword evidence="5" id="KW-0808">Transferase</keyword>
<keyword evidence="1 3" id="KW-0547">Nucleotide-binding</keyword>
<dbReference type="InterPro" id="IPR011990">
    <property type="entry name" value="TPR-like_helical_dom_sf"/>
</dbReference>
<proteinExistence type="predicted"/>
<dbReference type="PROSITE" id="PS00108">
    <property type="entry name" value="PROTEIN_KINASE_ST"/>
    <property type="match status" value="1"/>
</dbReference>
<keyword evidence="2 3" id="KW-0067">ATP-binding</keyword>
<dbReference type="InterPro" id="IPR000719">
    <property type="entry name" value="Prot_kinase_dom"/>
</dbReference>
<dbReference type="PROSITE" id="PS50011">
    <property type="entry name" value="PROTEIN_KINASE_DOM"/>
    <property type="match status" value="1"/>
</dbReference>
<evidence type="ECO:0000313" key="6">
    <source>
        <dbReference type="Proteomes" id="UP001151081"/>
    </source>
</evidence>
<dbReference type="GO" id="GO:0004672">
    <property type="term" value="F:protein kinase activity"/>
    <property type="evidence" value="ECO:0007669"/>
    <property type="project" value="InterPro"/>
</dbReference>
<dbReference type="PROSITE" id="PS00107">
    <property type="entry name" value="PROTEIN_KINASE_ATP"/>
    <property type="match status" value="1"/>
</dbReference>
<dbReference type="PANTHER" id="PTHR16305">
    <property type="entry name" value="TESTICULAR SOLUBLE ADENYLYL CYCLASE"/>
    <property type="match status" value="1"/>
</dbReference>
<dbReference type="SUPFAM" id="SSF56112">
    <property type="entry name" value="Protein kinase-like (PK-like)"/>
    <property type="match status" value="1"/>
</dbReference>
<dbReference type="Gene3D" id="1.25.40.10">
    <property type="entry name" value="Tetratricopeptide repeat domain"/>
    <property type="match status" value="1"/>
</dbReference>
<dbReference type="EMBL" id="JAGTJJ010000038">
    <property type="protein sequence ID" value="MDC3986395.1"/>
    <property type="molecule type" value="Genomic_DNA"/>
</dbReference>
<evidence type="ECO:0000256" key="3">
    <source>
        <dbReference type="PROSITE-ProRule" id="PRU10141"/>
    </source>
</evidence>
<keyword evidence="6" id="KW-1185">Reference proteome</keyword>
<dbReference type="InterPro" id="IPR011009">
    <property type="entry name" value="Kinase-like_dom_sf"/>
</dbReference>
<dbReference type="SUPFAM" id="SSF48452">
    <property type="entry name" value="TPR-like"/>
    <property type="match status" value="2"/>
</dbReference>
<name>A0A9X3XBU2_9BACT</name>
<dbReference type="InterPro" id="IPR041664">
    <property type="entry name" value="AAA_16"/>
</dbReference>
<dbReference type="RefSeq" id="WP_272424460.1">
    <property type="nucleotide sequence ID" value="NZ_JAGTJJ010000038.1"/>
</dbReference>
<dbReference type="InterPro" id="IPR017441">
    <property type="entry name" value="Protein_kinase_ATP_BS"/>
</dbReference>
<accession>A0A9X3XBU2</accession>
<dbReference type="InterPro" id="IPR008271">
    <property type="entry name" value="Ser/Thr_kinase_AS"/>
</dbReference>
<evidence type="ECO:0000256" key="2">
    <source>
        <dbReference type="ARBA" id="ARBA00022840"/>
    </source>
</evidence>
<sequence length="1289" mass="139294">MQQGELVGGRFVVEALVGSGGMGSVFRARDLQEGGPAAIKVVHAREPRAIARFDVEARLLAELDHPGIVRYLTHGFTAAGEPFLAMEWLDGEDLAARLSRGRLGIEESVVLVLSVAEALSKAHARGVVHRDIKPSNLFLVDGALDRVKVLDFGIARLGPMSSRLTEPGVILGTPGYMAPEQARGAAEASARADVFALGAVLFECLTGQPAFMGQHAMAVLAKVLLEDPPPLRALRREVPVMLEAIVTCMLAKDPADRLADAAEVAEALASLEAEEASPWWDAAASRLPALTRGELRLLSIVAVGVSGGGGGGAPRESTLTMEQTGSRRKALEAVAAPFGVRVEGLADGSVLAILMGTGSAADQAARAARCALRFAEHEPEAPIAIATGLSELEERIPVGQVIDRAAALSRAAPPRVVLLDEVTAGLLDIRFQVTVGPAGLTLRGESELVEASRPLLGKPSPCVGRDRELRVLLDLLDESVRESVARVVLVTGPPGIGKSRLRQEFVRQVRRLRPGVDVWVGRGDPMSVGSAFALAGSAIRHAAAVVGGEPVDERRRKLVDRVARHVAEGDVRRVAEFLGEMTGTPFPDAESVKLRVARREARIMGEQIRDAWETFLAAACGAQPLLLVLEDLHWGDLASVKLVDAALRELKGRPLLVAAFGRPEVHERFPRVWAERGLSELRLGELTPRAAEELARHALGDSAGPQTLTRVVERSAGHPFFLEELIRAVAEGRGDALPETVLAMVEARLSALPPEARRVLRAASVFGEVFWRGGVESLLDPLDEASGVDEWLALLVEREVVQRSATSRFAEEEQYSFRHSLLREGAYATLRDADRALGHKLAAEWLEQTGASDAMSLVEHFERGGAPERAVKWYLEGSRQMLLGNDLPAAIAFAERGLRSGVAGELREELFVVLMMAHGWSGDGASLDAVIDELLREIKVGGTTWALAMTGKLVASVFLGMQEVPLDFVQAICTVEPSPENVGRIVEALGYTYSVLMMFGMRDLAEVCATRMEHVGGRARERDPTVRARLQRTQTSARAFEGNLWASLKASQEARLSFDEAGDRLQVDDMRVWGASLLRHLGGYARAEEEVRSVLRSHGNMLGPVSVWANNVLIEVLVARGALEEARAMASSFVDREHARGARFYEGWARRELSHVLWRSGAYQEAEREAREAIEQLAATPSERSVAMATLACILLQQGRAAEARSLTEEAVAKRKEIGTTGLFETFVQLTHAEALRATGDLARARTVLSEARARLLAQAAKIEDPELRRSFLENVPENAQIFALADAA</sequence>
<keyword evidence="5" id="KW-0418">Kinase</keyword>
<dbReference type="Gene3D" id="3.30.200.20">
    <property type="entry name" value="Phosphorylase Kinase, domain 1"/>
    <property type="match status" value="1"/>
</dbReference>
<dbReference type="GO" id="GO:0005737">
    <property type="term" value="C:cytoplasm"/>
    <property type="evidence" value="ECO:0007669"/>
    <property type="project" value="TreeGrafter"/>
</dbReference>
<dbReference type="Pfam" id="PF00069">
    <property type="entry name" value="Pkinase"/>
    <property type="match status" value="1"/>
</dbReference>
<dbReference type="SMART" id="SM00220">
    <property type="entry name" value="S_TKc"/>
    <property type="match status" value="1"/>
</dbReference>
<dbReference type="Gene3D" id="3.40.50.300">
    <property type="entry name" value="P-loop containing nucleotide triphosphate hydrolases"/>
    <property type="match status" value="1"/>
</dbReference>
<organism evidence="5 6">
    <name type="scientific">Polyangium jinanense</name>
    <dbReference type="NCBI Taxonomy" id="2829994"/>
    <lineage>
        <taxon>Bacteria</taxon>
        <taxon>Pseudomonadati</taxon>
        <taxon>Myxococcota</taxon>
        <taxon>Polyangia</taxon>
        <taxon>Polyangiales</taxon>
        <taxon>Polyangiaceae</taxon>
        <taxon>Polyangium</taxon>
    </lineage>
</organism>
<feature type="binding site" evidence="3">
    <location>
        <position position="40"/>
    </location>
    <ligand>
        <name>ATP</name>
        <dbReference type="ChEBI" id="CHEBI:30616"/>
    </ligand>
</feature>